<dbReference type="InterPro" id="IPR006171">
    <property type="entry name" value="TOPRIM_dom"/>
</dbReference>
<evidence type="ECO:0000259" key="1">
    <source>
        <dbReference type="Pfam" id="PF13362"/>
    </source>
</evidence>
<accession>A0AAU8BT82</accession>
<dbReference type="Pfam" id="PF23639">
    <property type="entry name" value="DUF7146"/>
    <property type="match status" value="1"/>
</dbReference>
<proteinExistence type="predicted"/>
<name>A0AAU8BT82_9VIBR</name>
<feature type="domain" description="Toprim" evidence="1">
    <location>
        <begin position="264"/>
        <end position="337"/>
    </location>
</feature>
<dbReference type="AlphaFoldDB" id="A0AAU8BT82"/>
<dbReference type="InterPro" id="IPR055570">
    <property type="entry name" value="DUF7146"/>
</dbReference>
<protein>
    <submittedName>
        <fullName evidence="3">Toprim domain-containing protein</fullName>
    </submittedName>
</protein>
<organism evidence="3">
    <name type="scientific">Vibrio chaetopteri</name>
    <dbReference type="NCBI Taxonomy" id="3016528"/>
    <lineage>
        <taxon>Bacteria</taxon>
        <taxon>Pseudomonadati</taxon>
        <taxon>Pseudomonadota</taxon>
        <taxon>Gammaproteobacteria</taxon>
        <taxon>Vibrionales</taxon>
        <taxon>Vibrionaceae</taxon>
        <taxon>Vibrio</taxon>
    </lineage>
</organism>
<reference evidence="3" key="1">
    <citation type="submission" date="2023-01" db="EMBL/GenBank/DDBJ databases">
        <title>Vibrio sp. CB1-14 genome sequencing.</title>
        <authorList>
            <person name="Otstavnykh N."/>
            <person name="Isaeva M."/>
            <person name="Meleshko D."/>
        </authorList>
    </citation>
    <scope>NUCLEOTIDE SEQUENCE</scope>
    <source>
        <strain evidence="3">CB1-14</strain>
        <plasmid evidence="3">p1</plasmid>
    </source>
</reference>
<keyword evidence="3" id="KW-0614">Plasmid</keyword>
<dbReference type="Pfam" id="PF13362">
    <property type="entry name" value="Toprim_3"/>
    <property type="match status" value="1"/>
</dbReference>
<evidence type="ECO:0000259" key="2">
    <source>
        <dbReference type="Pfam" id="PF23639"/>
    </source>
</evidence>
<evidence type="ECO:0000313" key="3">
    <source>
        <dbReference type="EMBL" id="XCD19261.1"/>
    </source>
</evidence>
<dbReference type="EMBL" id="CP115922">
    <property type="protein sequence ID" value="XCD19261.1"/>
    <property type="molecule type" value="Genomic_DNA"/>
</dbReference>
<gene>
    <name evidence="3" type="ORF">PG915_24190</name>
</gene>
<dbReference type="RefSeq" id="WP_353500379.1">
    <property type="nucleotide sequence ID" value="NZ_CP115922.1"/>
</dbReference>
<feature type="domain" description="DUF7146" evidence="2">
    <location>
        <begin position="155"/>
        <end position="238"/>
    </location>
</feature>
<dbReference type="KEGG" id="vck:PG915_24190"/>
<geneLocation type="plasmid" evidence="3">
    <name>p1</name>
</geneLocation>
<sequence length="385" mass="42917">MDKFDSFVEFVDFIQQTVARHGGWSAVFSAYPALDDACQKCRKGTSVAGPCPITKEGDTVFRLYKDWESVGGGYHNQYGRMGDGIDMVAWLENCSKGKACYHILDILGETTDTQRDIKQFGVKKEPKVTQIDSKELEKRRWILSQVESRSDFAARSSVAKSYAENRGLKMPLPDSVGFNPALKTYASDGSLVSLPGLVFYVVNEKNETVTMHRIFLEPDGSDKSQQVDNAKMMCSPIKEVNGSSIRLGEPTLCKDSYGNPRIVLGVCEGPETGLAIQEAESFGIWSGISSTIMERMWIPESVTDLVIFEDKDRPHKLLGRREGARAAKALAARIKKVRPNILVTRCTPPGDIQESKKSQDWLDEYQHGVEHFPSYLSKNGLTIVR</sequence>